<dbReference type="EMBL" id="JAYRBN010000056">
    <property type="protein sequence ID" value="KAL2743021.1"/>
    <property type="molecule type" value="Genomic_DNA"/>
</dbReference>
<name>A0ABD2CD82_VESMC</name>
<accession>A0ABD2CD82</accession>
<dbReference type="AlphaFoldDB" id="A0ABD2CD82"/>
<dbReference type="Proteomes" id="UP001607303">
    <property type="component" value="Unassembled WGS sequence"/>
</dbReference>
<organism evidence="1 2">
    <name type="scientific">Vespula maculifrons</name>
    <name type="common">Eastern yellow jacket</name>
    <name type="synonym">Wasp</name>
    <dbReference type="NCBI Taxonomy" id="7453"/>
    <lineage>
        <taxon>Eukaryota</taxon>
        <taxon>Metazoa</taxon>
        <taxon>Ecdysozoa</taxon>
        <taxon>Arthropoda</taxon>
        <taxon>Hexapoda</taxon>
        <taxon>Insecta</taxon>
        <taxon>Pterygota</taxon>
        <taxon>Neoptera</taxon>
        <taxon>Endopterygota</taxon>
        <taxon>Hymenoptera</taxon>
        <taxon>Apocrita</taxon>
        <taxon>Aculeata</taxon>
        <taxon>Vespoidea</taxon>
        <taxon>Vespidae</taxon>
        <taxon>Vespinae</taxon>
        <taxon>Vespula</taxon>
    </lineage>
</organism>
<protein>
    <submittedName>
        <fullName evidence="1">Uncharacterized protein</fullName>
    </submittedName>
</protein>
<keyword evidence="2" id="KW-1185">Reference proteome</keyword>
<proteinExistence type="predicted"/>
<evidence type="ECO:0000313" key="2">
    <source>
        <dbReference type="Proteomes" id="UP001607303"/>
    </source>
</evidence>
<gene>
    <name evidence="1" type="ORF">V1477_008510</name>
</gene>
<comment type="caution">
    <text evidence="1">The sequence shown here is derived from an EMBL/GenBank/DDBJ whole genome shotgun (WGS) entry which is preliminary data.</text>
</comment>
<reference evidence="1 2" key="1">
    <citation type="journal article" date="2024" name="Ann. Entomol. Soc. Am.">
        <title>Genomic analyses of the southern and eastern yellowjacket wasps (Hymenoptera: Vespidae) reveal evolutionary signatures of social life.</title>
        <authorList>
            <person name="Catto M.A."/>
            <person name="Caine P.B."/>
            <person name="Orr S.E."/>
            <person name="Hunt B.G."/>
            <person name="Goodisman M.A.D."/>
        </authorList>
    </citation>
    <scope>NUCLEOTIDE SEQUENCE [LARGE SCALE GENOMIC DNA]</scope>
    <source>
        <strain evidence="1">232</strain>
        <tissue evidence="1">Head and thorax</tissue>
    </source>
</reference>
<evidence type="ECO:0000313" key="1">
    <source>
        <dbReference type="EMBL" id="KAL2743021.1"/>
    </source>
</evidence>
<sequence>MQKVMIRLKILCIQHRIAEIILPDENNTRVGNGKGVAVAIVGGRFVVSQRSSSLLLGLAIAAPERCCADPSEATAG</sequence>